<gene>
    <name evidence="4" type="ORF">GH714_016880</name>
</gene>
<dbReference type="InterPro" id="IPR006852">
    <property type="entry name" value="TOD1_MUCI70"/>
</dbReference>
<feature type="region of interest" description="Disordered" evidence="1">
    <location>
        <begin position="399"/>
        <end position="425"/>
    </location>
</feature>
<dbReference type="InterPro" id="IPR048354">
    <property type="entry name" value="TOD1_MUCI70_glycTrfase_dom"/>
</dbReference>
<keyword evidence="2" id="KW-0472">Membrane</keyword>
<organism evidence="4 5">
    <name type="scientific">Hevea brasiliensis</name>
    <name type="common">Para rubber tree</name>
    <name type="synonym">Siphonia brasiliensis</name>
    <dbReference type="NCBI Taxonomy" id="3981"/>
    <lineage>
        <taxon>Eukaryota</taxon>
        <taxon>Viridiplantae</taxon>
        <taxon>Streptophyta</taxon>
        <taxon>Embryophyta</taxon>
        <taxon>Tracheophyta</taxon>
        <taxon>Spermatophyta</taxon>
        <taxon>Magnoliopsida</taxon>
        <taxon>eudicotyledons</taxon>
        <taxon>Gunneridae</taxon>
        <taxon>Pentapetalae</taxon>
        <taxon>rosids</taxon>
        <taxon>fabids</taxon>
        <taxon>Malpighiales</taxon>
        <taxon>Euphorbiaceae</taxon>
        <taxon>Crotonoideae</taxon>
        <taxon>Micrandreae</taxon>
        <taxon>Hevea</taxon>
    </lineage>
</organism>
<evidence type="ECO:0000259" key="3">
    <source>
        <dbReference type="PROSITE" id="PS51746"/>
    </source>
</evidence>
<dbReference type="AlphaFoldDB" id="A0A6A6MCV9"/>
<feature type="transmembrane region" description="Helical" evidence="2">
    <location>
        <begin position="53"/>
        <end position="72"/>
    </location>
</feature>
<sequence>MSSSTFSNNSIAITVSDEESDELSRMRARVRRKSKKQRGHRVKNKLSQRVPRFLLKYWMVLIFLPAAGLLVFEASSIGKKPSLDLGLERDGSYTSDLKVNQTIGESNKNLDRLDPPRCLKLLPPEELQRLEIPMHDESSPVKNVLYISEKDAQHRGGNSILSQRRTEGTRFNLFTGHQTVGQRDKSFKVNETAEIHCGFYSENGGFKISDEDKLYMQTCEVVVSTCAFGGGDDLYQPIGVLDTSLQKVCFLAFWDEITLAAQESKGRTIGEDYWEMADCGCKGSSFHGPKMLGHRLFPHAKYSIWVDSKSQFRRDPVGVLEALLWRSNSVLAISQHGARSNVYEEATAVVNKHKATPEDVEVQLTRYRQDGLPEDKRFNGKKVPVHHVDDDLFTRKEEIRDDSYSTEDENDEQAAASSRNISHGYHKVRGKMEHGMEDYVVAENRKINGHHLGFRPREFWTHGLFLLAHAQSEFWKNPKRAIKKSDKVTDDEILDNIVGSRGGPTAVTAILIDQRRLIVAHVGDSRAVLCRNDVAKPLSVDHEPEKAKELVDSKGGFVSKMPGNVPRVDGQLATTRAFGDGKLKEHITSEPDLTSKMIDEDDEFLVLASDGLWKVMSNQEAYDCIEDIQDAQEASEKLIAEALAAGSEDDISCIVVIFR</sequence>
<keyword evidence="5" id="KW-1185">Reference proteome</keyword>
<dbReference type="Gene3D" id="3.60.40.10">
    <property type="entry name" value="PPM-type phosphatase domain"/>
    <property type="match status" value="1"/>
</dbReference>
<proteinExistence type="predicted"/>
<dbReference type="PANTHER" id="PTHR12956:SF17">
    <property type="entry name" value="OS01G0749100 PROTEIN"/>
    <property type="match status" value="1"/>
</dbReference>
<reference evidence="4 5" key="1">
    <citation type="journal article" date="2020" name="Mol. Plant">
        <title>The Chromosome-Based Rubber Tree Genome Provides New Insights into Spurge Genome Evolution and Rubber Biosynthesis.</title>
        <authorList>
            <person name="Liu J."/>
            <person name="Shi C."/>
            <person name="Shi C.C."/>
            <person name="Li W."/>
            <person name="Zhang Q.J."/>
            <person name="Zhang Y."/>
            <person name="Li K."/>
            <person name="Lu H.F."/>
            <person name="Shi C."/>
            <person name="Zhu S.T."/>
            <person name="Xiao Z.Y."/>
            <person name="Nan H."/>
            <person name="Yue Y."/>
            <person name="Zhu X.G."/>
            <person name="Wu Y."/>
            <person name="Hong X.N."/>
            <person name="Fan G.Y."/>
            <person name="Tong Y."/>
            <person name="Zhang D."/>
            <person name="Mao C.L."/>
            <person name="Liu Y.L."/>
            <person name="Hao S.J."/>
            <person name="Liu W.Q."/>
            <person name="Lv M.Q."/>
            <person name="Zhang H.B."/>
            <person name="Liu Y."/>
            <person name="Hu-Tang G.R."/>
            <person name="Wang J.P."/>
            <person name="Wang J.H."/>
            <person name="Sun Y.H."/>
            <person name="Ni S.B."/>
            <person name="Chen W.B."/>
            <person name="Zhang X.C."/>
            <person name="Jiao Y.N."/>
            <person name="Eichler E.E."/>
            <person name="Li G.H."/>
            <person name="Liu X."/>
            <person name="Gao L.Z."/>
        </authorList>
    </citation>
    <scope>NUCLEOTIDE SEQUENCE [LARGE SCALE GENOMIC DNA]</scope>
    <source>
        <strain evidence="5">cv. GT1</strain>
        <tissue evidence="4">Leaf</tissue>
    </source>
</reference>
<name>A0A6A6MCV9_HEVBR</name>
<dbReference type="SUPFAM" id="SSF81606">
    <property type="entry name" value="PP2C-like"/>
    <property type="match status" value="1"/>
</dbReference>
<dbReference type="PROSITE" id="PS51746">
    <property type="entry name" value="PPM_2"/>
    <property type="match status" value="1"/>
</dbReference>
<keyword evidence="2" id="KW-0812">Transmembrane</keyword>
<dbReference type="Pfam" id="PF04765">
    <property type="entry name" value="TOD1_MUCI70"/>
    <property type="match status" value="1"/>
</dbReference>
<evidence type="ECO:0000313" key="4">
    <source>
        <dbReference type="EMBL" id="KAF2310747.1"/>
    </source>
</evidence>
<evidence type="ECO:0000313" key="5">
    <source>
        <dbReference type="Proteomes" id="UP000467840"/>
    </source>
</evidence>
<protein>
    <recommendedName>
        <fullName evidence="3">PPM-type phosphatase domain-containing protein</fullName>
    </recommendedName>
</protein>
<accession>A0A6A6MCV9</accession>
<dbReference type="InterPro" id="IPR036457">
    <property type="entry name" value="PPM-type-like_dom_sf"/>
</dbReference>
<dbReference type="CDD" id="cd00143">
    <property type="entry name" value="PP2Cc"/>
    <property type="match status" value="1"/>
</dbReference>
<evidence type="ECO:0000256" key="1">
    <source>
        <dbReference type="SAM" id="MobiDB-lite"/>
    </source>
</evidence>
<dbReference type="EMBL" id="JAAGAX010000006">
    <property type="protein sequence ID" value="KAF2310747.1"/>
    <property type="molecule type" value="Genomic_DNA"/>
</dbReference>
<feature type="domain" description="PPM-type phosphatase" evidence="3">
    <location>
        <begin position="422"/>
        <end position="658"/>
    </location>
</feature>
<dbReference type="InterPro" id="IPR001932">
    <property type="entry name" value="PPM-type_phosphatase-like_dom"/>
</dbReference>
<dbReference type="Pfam" id="PF00481">
    <property type="entry name" value="PP2C"/>
    <property type="match status" value="1"/>
</dbReference>
<comment type="caution">
    <text evidence="4">The sequence shown here is derived from an EMBL/GenBank/DDBJ whole genome shotgun (WGS) entry which is preliminary data.</text>
</comment>
<dbReference type="PANTHER" id="PTHR12956">
    <property type="entry name" value="ALKALINE CERAMIDASE-RELATED"/>
    <property type="match status" value="1"/>
</dbReference>
<keyword evidence="2" id="KW-1133">Transmembrane helix</keyword>
<dbReference type="SMART" id="SM00332">
    <property type="entry name" value="PP2Cc"/>
    <property type="match status" value="1"/>
</dbReference>
<evidence type="ECO:0000256" key="2">
    <source>
        <dbReference type="SAM" id="Phobius"/>
    </source>
</evidence>
<dbReference type="Proteomes" id="UP000467840">
    <property type="component" value="Chromosome 14"/>
</dbReference>